<gene>
    <name evidence="3" type="ORF">M406DRAFT_334143</name>
</gene>
<dbReference type="EMBL" id="MU032352">
    <property type="protein sequence ID" value="KAF3760510.1"/>
    <property type="molecule type" value="Genomic_DNA"/>
</dbReference>
<protein>
    <recommendedName>
        <fullName evidence="5">Transmembrane protein</fullName>
    </recommendedName>
</protein>
<keyword evidence="2" id="KW-1133">Transmembrane helix</keyword>
<dbReference type="RefSeq" id="XP_040771489.1">
    <property type="nucleotide sequence ID" value="XM_040920907.1"/>
</dbReference>
<feature type="transmembrane region" description="Helical" evidence="2">
    <location>
        <begin position="12"/>
        <end position="34"/>
    </location>
</feature>
<comment type="caution">
    <text evidence="3">The sequence shown here is derived from an EMBL/GenBank/DDBJ whole genome shotgun (WGS) entry which is preliminary data.</text>
</comment>
<evidence type="ECO:0000313" key="4">
    <source>
        <dbReference type="Proteomes" id="UP000803844"/>
    </source>
</evidence>
<dbReference type="AlphaFoldDB" id="A0A9P4XTI5"/>
<dbReference type="OrthoDB" id="4775599at2759"/>
<dbReference type="Proteomes" id="UP000803844">
    <property type="component" value="Unassembled WGS sequence"/>
</dbReference>
<evidence type="ECO:0000313" key="3">
    <source>
        <dbReference type="EMBL" id="KAF3760510.1"/>
    </source>
</evidence>
<reference evidence="3" key="1">
    <citation type="journal article" date="2020" name="Phytopathology">
        <title>Genome sequence of the chestnut blight fungus Cryphonectria parasitica EP155: A fundamental resource for an archetypical invasive plant pathogen.</title>
        <authorList>
            <person name="Crouch J.A."/>
            <person name="Dawe A."/>
            <person name="Aerts A."/>
            <person name="Barry K."/>
            <person name="Churchill A.C.L."/>
            <person name="Grimwood J."/>
            <person name="Hillman B."/>
            <person name="Milgroom M.G."/>
            <person name="Pangilinan J."/>
            <person name="Smith M."/>
            <person name="Salamov A."/>
            <person name="Schmutz J."/>
            <person name="Yadav J."/>
            <person name="Grigoriev I.V."/>
            <person name="Nuss D."/>
        </authorList>
    </citation>
    <scope>NUCLEOTIDE SEQUENCE</scope>
    <source>
        <strain evidence="3">EP155</strain>
    </source>
</reference>
<name>A0A9P4XTI5_CRYP1</name>
<feature type="region of interest" description="Disordered" evidence="1">
    <location>
        <begin position="61"/>
        <end position="101"/>
    </location>
</feature>
<evidence type="ECO:0000256" key="1">
    <source>
        <dbReference type="SAM" id="MobiDB-lite"/>
    </source>
</evidence>
<accession>A0A9P4XTI5</accession>
<dbReference type="GeneID" id="63838036"/>
<organism evidence="3 4">
    <name type="scientific">Cryphonectria parasitica (strain ATCC 38755 / EP155)</name>
    <dbReference type="NCBI Taxonomy" id="660469"/>
    <lineage>
        <taxon>Eukaryota</taxon>
        <taxon>Fungi</taxon>
        <taxon>Dikarya</taxon>
        <taxon>Ascomycota</taxon>
        <taxon>Pezizomycotina</taxon>
        <taxon>Sordariomycetes</taxon>
        <taxon>Sordariomycetidae</taxon>
        <taxon>Diaporthales</taxon>
        <taxon>Cryphonectriaceae</taxon>
        <taxon>Cryphonectria-Endothia species complex</taxon>
        <taxon>Cryphonectria</taxon>
    </lineage>
</organism>
<keyword evidence="2" id="KW-0472">Membrane</keyword>
<keyword evidence="2" id="KW-0812">Transmembrane</keyword>
<evidence type="ECO:0000256" key="2">
    <source>
        <dbReference type="SAM" id="Phobius"/>
    </source>
</evidence>
<sequence>MAFQAQRTNIAVWICVVIPFAMIIAASMTGSLVYCARRRKKTTNKTQTRRDEDVERTAQALPTAGVARVGSRRMSASGDGEGLNELGEAPPPYGSARKEDTAVERVVGVSGENETGQRAEEGRPPAYDAVVDLASSNDRHLPLTKKYA</sequence>
<proteinExistence type="predicted"/>
<evidence type="ECO:0008006" key="5">
    <source>
        <dbReference type="Google" id="ProtNLM"/>
    </source>
</evidence>
<keyword evidence="4" id="KW-1185">Reference proteome</keyword>